<dbReference type="EMBL" id="JAFJYH010000263">
    <property type="protein sequence ID" value="KAG4414475.1"/>
    <property type="molecule type" value="Genomic_DNA"/>
</dbReference>
<accession>A0A8H7W291</accession>
<protein>
    <submittedName>
        <fullName evidence="3">Uncharacterized protein</fullName>
    </submittedName>
</protein>
<evidence type="ECO:0000313" key="4">
    <source>
        <dbReference type="Proteomes" id="UP000664132"/>
    </source>
</evidence>
<evidence type="ECO:0000313" key="3">
    <source>
        <dbReference type="EMBL" id="KAG4414475.1"/>
    </source>
</evidence>
<feature type="region of interest" description="Disordered" evidence="2">
    <location>
        <begin position="1"/>
        <end position="24"/>
    </location>
</feature>
<dbReference type="HAMAP" id="MF_00338">
    <property type="entry name" value="UPF0145"/>
    <property type="match status" value="1"/>
</dbReference>
<comment type="caution">
    <text evidence="3">The sequence shown here is derived from an EMBL/GenBank/DDBJ whole genome shotgun (WGS) entry which is preliminary data.</text>
</comment>
<dbReference type="InterPro" id="IPR002765">
    <property type="entry name" value="UPF0145_YbjQ-like"/>
</dbReference>
<organism evidence="3 4">
    <name type="scientific">Cadophora malorum</name>
    <dbReference type="NCBI Taxonomy" id="108018"/>
    <lineage>
        <taxon>Eukaryota</taxon>
        <taxon>Fungi</taxon>
        <taxon>Dikarya</taxon>
        <taxon>Ascomycota</taxon>
        <taxon>Pezizomycotina</taxon>
        <taxon>Leotiomycetes</taxon>
        <taxon>Helotiales</taxon>
        <taxon>Ploettnerulaceae</taxon>
        <taxon>Cadophora</taxon>
    </lineage>
</organism>
<dbReference type="OrthoDB" id="68104at2759"/>
<dbReference type="Pfam" id="PF01906">
    <property type="entry name" value="YbjQ_1"/>
    <property type="match status" value="1"/>
</dbReference>
<dbReference type="Gene3D" id="3.30.110.70">
    <property type="entry name" value="Hypothetical protein apc22750. Chain B"/>
    <property type="match status" value="1"/>
</dbReference>
<dbReference type="Proteomes" id="UP000664132">
    <property type="component" value="Unassembled WGS sequence"/>
</dbReference>
<evidence type="ECO:0000256" key="2">
    <source>
        <dbReference type="SAM" id="MobiDB-lite"/>
    </source>
</evidence>
<name>A0A8H7W291_9HELO</name>
<dbReference type="InterPro" id="IPR035439">
    <property type="entry name" value="UPF0145_dom_sf"/>
</dbReference>
<keyword evidence="4" id="KW-1185">Reference proteome</keyword>
<dbReference type="PANTHER" id="PTHR34068">
    <property type="entry name" value="UPF0145 PROTEIN YBJQ"/>
    <property type="match status" value="1"/>
</dbReference>
<proteinExistence type="inferred from homology"/>
<comment type="similarity">
    <text evidence="1">Belongs to the UPF0145 family.</text>
</comment>
<gene>
    <name evidence="3" type="ORF">IFR04_012387</name>
</gene>
<reference evidence="3" key="1">
    <citation type="submission" date="2021-02" db="EMBL/GenBank/DDBJ databases">
        <title>Genome sequence Cadophora malorum strain M34.</title>
        <authorList>
            <person name="Stefanovic E."/>
            <person name="Vu D."/>
            <person name="Scully C."/>
            <person name="Dijksterhuis J."/>
            <person name="Roader J."/>
            <person name="Houbraken J."/>
        </authorList>
    </citation>
    <scope>NUCLEOTIDE SEQUENCE</scope>
    <source>
        <strain evidence="3">M34</strain>
    </source>
</reference>
<dbReference type="PANTHER" id="PTHR34068:SF2">
    <property type="entry name" value="UPF0145 PROTEIN SCO3412"/>
    <property type="match status" value="1"/>
</dbReference>
<dbReference type="SUPFAM" id="SSF117782">
    <property type="entry name" value="YbjQ-like"/>
    <property type="match status" value="1"/>
</dbReference>
<dbReference type="AlphaFoldDB" id="A0A8H7W291"/>
<evidence type="ECO:0000256" key="1">
    <source>
        <dbReference type="ARBA" id="ARBA00010751"/>
    </source>
</evidence>
<sequence length="153" mass="16291">MATKSPKVNANNQSKPNETSNEVPSTFVDTHGVIISTMNDLPGYRIVKVLGTIYGITVRARNWGADLGAFLKSAVGGEIRFFTTLMYSSRNSAVERLVGECLQKGGNAIIAMRFDQGEVNTYAQVCAYGTAVVVEKIEDGHGAGNSTGQGSQV</sequence>